<feature type="transmembrane region" description="Helical" evidence="1">
    <location>
        <begin position="48"/>
        <end position="69"/>
    </location>
</feature>
<evidence type="ECO:0000256" key="1">
    <source>
        <dbReference type="SAM" id="Phobius"/>
    </source>
</evidence>
<protein>
    <submittedName>
        <fullName evidence="2">Uncharacterized protein</fullName>
    </submittedName>
</protein>
<keyword evidence="3" id="KW-1185">Reference proteome</keyword>
<evidence type="ECO:0000313" key="3">
    <source>
        <dbReference type="Proteomes" id="UP000822688"/>
    </source>
</evidence>
<name>A0A8T0HJA7_CERPU</name>
<keyword evidence="1" id="KW-1133">Transmembrane helix</keyword>
<keyword evidence="1" id="KW-0812">Transmembrane</keyword>
<dbReference type="EMBL" id="CM026427">
    <property type="protein sequence ID" value="KAG0570868.1"/>
    <property type="molecule type" value="Genomic_DNA"/>
</dbReference>
<sequence>MSMKPSKCGILGLGARFITCVFGTAFGGILLTSGILAAWTVLAHNAALGRWFTSFLLYFFVADGGISFVRHMKLVLICDCDCTVLLVTAGNLQTTVLHQRLCPIIDMHMNC</sequence>
<reference evidence="2 3" key="1">
    <citation type="submission" date="2020-06" db="EMBL/GenBank/DDBJ databases">
        <title>WGS assembly of Ceratodon purpureus strain R40.</title>
        <authorList>
            <person name="Carey S.B."/>
            <person name="Jenkins J."/>
            <person name="Shu S."/>
            <person name="Lovell J.T."/>
            <person name="Sreedasyam A."/>
            <person name="Maumus F."/>
            <person name="Tiley G.P."/>
            <person name="Fernandez-Pozo N."/>
            <person name="Barry K."/>
            <person name="Chen C."/>
            <person name="Wang M."/>
            <person name="Lipzen A."/>
            <person name="Daum C."/>
            <person name="Saski C.A."/>
            <person name="Payton A.C."/>
            <person name="Mcbreen J.C."/>
            <person name="Conrad R.E."/>
            <person name="Kollar L.M."/>
            <person name="Olsson S."/>
            <person name="Huttunen S."/>
            <person name="Landis J.B."/>
            <person name="Wickett N.J."/>
            <person name="Johnson M.G."/>
            <person name="Rensing S.A."/>
            <person name="Grimwood J."/>
            <person name="Schmutz J."/>
            <person name="Mcdaniel S.F."/>
        </authorList>
    </citation>
    <scope>NUCLEOTIDE SEQUENCE [LARGE SCALE GENOMIC DNA]</scope>
    <source>
        <strain evidence="2 3">R40</strain>
    </source>
</reference>
<comment type="caution">
    <text evidence="2">The sequence shown here is derived from an EMBL/GenBank/DDBJ whole genome shotgun (WGS) entry which is preliminary data.</text>
</comment>
<organism evidence="2 3">
    <name type="scientific">Ceratodon purpureus</name>
    <name type="common">Fire moss</name>
    <name type="synonym">Dicranum purpureum</name>
    <dbReference type="NCBI Taxonomy" id="3225"/>
    <lineage>
        <taxon>Eukaryota</taxon>
        <taxon>Viridiplantae</taxon>
        <taxon>Streptophyta</taxon>
        <taxon>Embryophyta</taxon>
        <taxon>Bryophyta</taxon>
        <taxon>Bryophytina</taxon>
        <taxon>Bryopsida</taxon>
        <taxon>Dicranidae</taxon>
        <taxon>Pseudoditrichales</taxon>
        <taxon>Ditrichaceae</taxon>
        <taxon>Ceratodon</taxon>
    </lineage>
</organism>
<accession>A0A8T0HJA7</accession>
<evidence type="ECO:0000313" key="2">
    <source>
        <dbReference type="EMBL" id="KAG0570868.1"/>
    </source>
</evidence>
<feature type="transmembrane region" description="Helical" evidence="1">
    <location>
        <begin position="21"/>
        <end position="42"/>
    </location>
</feature>
<gene>
    <name evidence="2" type="ORF">KC19_6G193300</name>
</gene>
<dbReference type="Proteomes" id="UP000822688">
    <property type="component" value="Chromosome 6"/>
</dbReference>
<proteinExistence type="predicted"/>
<keyword evidence="1" id="KW-0472">Membrane</keyword>
<dbReference type="AlphaFoldDB" id="A0A8T0HJA7"/>